<dbReference type="EMBL" id="JAGMWT010000019">
    <property type="protein sequence ID" value="KAH7113317.1"/>
    <property type="molecule type" value="Genomic_DNA"/>
</dbReference>
<accession>A0A9P9D6C8</accession>
<proteinExistence type="predicted"/>
<gene>
    <name evidence="2" type="ORF">B0J11DRAFT_147108</name>
</gene>
<dbReference type="AlphaFoldDB" id="A0A9P9D6C8"/>
<keyword evidence="1" id="KW-0812">Transmembrane</keyword>
<name>A0A9P9D6C8_9PLEO</name>
<organism evidence="2 3">
    <name type="scientific">Dendryphion nanum</name>
    <dbReference type="NCBI Taxonomy" id="256645"/>
    <lineage>
        <taxon>Eukaryota</taxon>
        <taxon>Fungi</taxon>
        <taxon>Dikarya</taxon>
        <taxon>Ascomycota</taxon>
        <taxon>Pezizomycotina</taxon>
        <taxon>Dothideomycetes</taxon>
        <taxon>Pleosporomycetidae</taxon>
        <taxon>Pleosporales</taxon>
        <taxon>Torulaceae</taxon>
        <taxon>Dendryphion</taxon>
    </lineage>
</organism>
<keyword evidence="1" id="KW-0472">Membrane</keyword>
<keyword evidence="1" id="KW-1133">Transmembrane helix</keyword>
<feature type="transmembrane region" description="Helical" evidence="1">
    <location>
        <begin position="91"/>
        <end position="122"/>
    </location>
</feature>
<sequence>MLSRRQRMTGARRLFYHWIKAGFGHACGSTWALYFTNLRNISLLHFSSLPNKAAYPAPVLPFFVFFSLVSEHEHEHEHILPLWKDGEGWDCFLYTCIWWVLGTKVIPRLLFYLFSLFSLFLVSSE</sequence>
<feature type="transmembrane region" description="Helical" evidence="1">
    <location>
        <begin position="14"/>
        <end position="33"/>
    </location>
</feature>
<evidence type="ECO:0000313" key="3">
    <source>
        <dbReference type="Proteomes" id="UP000700596"/>
    </source>
</evidence>
<dbReference type="Proteomes" id="UP000700596">
    <property type="component" value="Unassembled WGS sequence"/>
</dbReference>
<reference evidence="2" key="1">
    <citation type="journal article" date="2021" name="Nat. Commun.">
        <title>Genetic determinants of endophytism in the Arabidopsis root mycobiome.</title>
        <authorList>
            <person name="Mesny F."/>
            <person name="Miyauchi S."/>
            <person name="Thiergart T."/>
            <person name="Pickel B."/>
            <person name="Atanasova L."/>
            <person name="Karlsson M."/>
            <person name="Huettel B."/>
            <person name="Barry K.W."/>
            <person name="Haridas S."/>
            <person name="Chen C."/>
            <person name="Bauer D."/>
            <person name="Andreopoulos W."/>
            <person name="Pangilinan J."/>
            <person name="LaButti K."/>
            <person name="Riley R."/>
            <person name="Lipzen A."/>
            <person name="Clum A."/>
            <person name="Drula E."/>
            <person name="Henrissat B."/>
            <person name="Kohler A."/>
            <person name="Grigoriev I.V."/>
            <person name="Martin F.M."/>
            <person name="Hacquard S."/>
        </authorList>
    </citation>
    <scope>NUCLEOTIDE SEQUENCE</scope>
    <source>
        <strain evidence="2">MPI-CAGE-CH-0243</strain>
    </source>
</reference>
<protein>
    <submittedName>
        <fullName evidence="2">Uncharacterized protein</fullName>
    </submittedName>
</protein>
<evidence type="ECO:0000256" key="1">
    <source>
        <dbReference type="SAM" id="Phobius"/>
    </source>
</evidence>
<comment type="caution">
    <text evidence="2">The sequence shown here is derived from an EMBL/GenBank/DDBJ whole genome shotgun (WGS) entry which is preliminary data.</text>
</comment>
<evidence type="ECO:0000313" key="2">
    <source>
        <dbReference type="EMBL" id="KAH7113317.1"/>
    </source>
</evidence>
<keyword evidence="3" id="KW-1185">Reference proteome</keyword>